<name>A0A0E9X5F5_ANGAN</name>
<dbReference type="AlphaFoldDB" id="A0A0E9X5F5"/>
<evidence type="ECO:0000313" key="1">
    <source>
        <dbReference type="EMBL" id="JAH97809.1"/>
    </source>
</evidence>
<proteinExistence type="predicted"/>
<reference evidence="1" key="2">
    <citation type="journal article" date="2015" name="Fish Shellfish Immunol.">
        <title>Early steps in the European eel (Anguilla anguilla)-Vibrio vulnificus interaction in the gills: Role of the RtxA13 toxin.</title>
        <authorList>
            <person name="Callol A."/>
            <person name="Pajuelo D."/>
            <person name="Ebbesson L."/>
            <person name="Teles M."/>
            <person name="MacKenzie S."/>
            <person name="Amaro C."/>
        </authorList>
    </citation>
    <scope>NUCLEOTIDE SEQUENCE</scope>
</reference>
<reference evidence="1" key="1">
    <citation type="submission" date="2014-11" db="EMBL/GenBank/DDBJ databases">
        <authorList>
            <person name="Amaro Gonzalez C."/>
        </authorList>
    </citation>
    <scope>NUCLEOTIDE SEQUENCE</scope>
</reference>
<organism evidence="1">
    <name type="scientific">Anguilla anguilla</name>
    <name type="common">European freshwater eel</name>
    <name type="synonym">Muraena anguilla</name>
    <dbReference type="NCBI Taxonomy" id="7936"/>
    <lineage>
        <taxon>Eukaryota</taxon>
        <taxon>Metazoa</taxon>
        <taxon>Chordata</taxon>
        <taxon>Craniata</taxon>
        <taxon>Vertebrata</taxon>
        <taxon>Euteleostomi</taxon>
        <taxon>Actinopterygii</taxon>
        <taxon>Neopterygii</taxon>
        <taxon>Teleostei</taxon>
        <taxon>Anguilliformes</taxon>
        <taxon>Anguillidae</taxon>
        <taxon>Anguilla</taxon>
    </lineage>
</organism>
<sequence>MSSELSISEVHKYSFRNCHGFNSNIIFFVIFCEKRFKNMSFLVYYSKMKDCCPLSDISELSTIYVCLL</sequence>
<accession>A0A0E9X5F5</accession>
<protein>
    <submittedName>
        <fullName evidence="1">Uncharacterized protein</fullName>
    </submittedName>
</protein>
<dbReference type="EMBL" id="GBXM01010768">
    <property type="protein sequence ID" value="JAH97809.1"/>
    <property type="molecule type" value="Transcribed_RNA"/>
</dbReference>